<feature type="domain" description="Helicase C-terminal" evidence="7">
    <location>
        <begin position="125"/>
        <end position="284"/>
    </location>
</feature>
<dbReference type="PROSITE" id="PS51192">
    <property type="entry name" value="HELICASE_ATP_BIND_1"/>
    <property type="match status" value="1"/>
</dbReference>
<feature type="compositionally biased region" description="Basic and acidic residues" evidence="5">
    <location>
        <begin position="43"/>
        <end position="53"/>
    </location>
</feature>
<evidence type="ECO:0000313" key="9">
    <source>
        <dbReference type="Proteomes" id="UP000541811"/>
    </source>
</evidence>
<dbReference type="Gene3D" id="3.40.50.300">
    <property type="entry name" value="P-loop containing nucleotide triphosphate hydrolases"/>
    <property type="match status" value="2"/>
</dbReference>
<evidence type="ECO:0000256" key="4">
    <source>
        <dbReference type="ARBA" id="ARBA00034808"/>
    </source>
</evidence>
<organism evidence="8 9">
    <name type="scientific">Arenaria interpres</name>
    <name type="common">Ruddy turnstone</name>
    <name type="synonym">Tringa interpres</name>
    <dbReference type="NCBI Taxonomy" id="54971"/>
    <lineage>
        <taxon>Eukaryota</taxon>
        <taxon>Metazoa</taxon>
        <taxon>Chordata</taxon>
        <taxon>Craniata</taxon>
        <taxon>Vertebrata</taxon>
        <taxon>Euteleostomi</taxon>
        <taxon>Archelosauria</taxon>
        <taxon>Archosauria</taxon>
        <taxon>Dinosauria</taxon>
        <taxon>Saurischia</taxon>
        <taxon>Theropoda</taxon>
        <taxon>Coelurosauria</taxon>
        <taxon>Aves</taxon>
        <taxon>Neognathae</taxon>
        <taxon>Neoaves</taxon>
        <taxon>Charadriiformes</taxon>
        <taxon>Scolopacidae</taxon>
        <taxon>Arenaria</taxon>
    </lineage>
</organism>
<evidence type="ECO:0000313" key="8">
    <source>
        <dbReference type="EMBL" id="NXK25067.1"/>
    </source>
</evidence>
<keyword evidence="2" id="KW-0413">Isomerase</keyword>
<feature type="compositionally biased region" description="Polar residues" evidence="5">
    <location>
        <begin position="54"/>
        <end position="64"/>
    </location>
</feature>
<accession>A0A7L0HZ65</accession>
<dbReference type="SUPFAM" id="SSF52540">
    <property type="entry name" value="P-loop containing nucleoside triphosphate hydrolases"/>
    <property type="match status" value="1"/>
</dbReference>
<dbReference type="PANTHER" id="PTHR13710:SF108">
    <property type="entry name" value="ATP-DEPENDENT DNA HELICASE Q4"/>
    <property type="match status" value="1"/>
</dbReference>
<feature type="compositionally biased region" description="Basic residues" evidence="5">
    <location>
        <begin position="187"/>
        <end position="196"/>
    </location>
</feature>
<dbReference type="InterPro" id="IPR014001">
    <property type="entry name" value="Helicase_ATP-bd"/>
</dbReference>
<dbReference type="InterPro" id="IPR001650">
    <property type="entry name" value="Helicase_C-like"/>
</dbReference>
<dbReference type="GO" id="GO:0005634">
    <property type="term" value="C:nucleus"/>
    <property type="evidence" value="ECO:0007669"/>
    <property type="project" value="TreeGrafter"/>
</dbReference>
<keyword evidence="9" id="KW-1185">Reference proteome</keyword>
<dbReference type="PANTHER" id="PTHR13710">
    <property type="entry name" value="DNA HELICASE RECQ FAMILY MEMBER"/>
    <property type="match status" value="1"/>
</dbReference>
<dbReference type="Pfam" id="PF00271">
    <property type="entry name" value="Helicase_C"/>
    <property type="match status" value="1"/>
</dbReference>
<name>A0A7L0HZ65_AREIN</name>
<dbReference type="GO" id="GO:0000724">
    <property type="term" value="P:double-strand break repair via homologous recombination"/>
    <property type="evidence" value="ECO:0007669"/>
    <property type="project" value="TreeGrafter"/>
</dbReference>
<dbReference type="Proteomes" id="UP000541811">
    <property type="component" value="Unassembled WGS sequence"/>
</dbReference>
<reference evidence="8 9" key="1">
    <citation type="submission" date="2019-09" db="EMBL/GenBank/DDBJ databases">
        <title>Bird 10,000 Genomes (B10K) Project - Family phase.</title>
        <authorList>
            <person name="Zhang G."/>
        </authorList>
    </citation>
    <scope>NUCLEOTIDE SEQUENCE [LARGE SCALE GENOMIC DNA]</scope>
    <source>
        <strain evidence="8">B10K-DU-005-73</strain>
        <tissue evidence="8">Liver</tissue>
    </source>
</reference>
<protein>
    <recommendedName>
        <fullName evidence="4">DNA 3'-5' helicase</fullName>
        <ecNumber evidence="4">5.6.2.4</ecNumber>
    </recommendedName>
</protein>
<evidence type="ECO:0000256" key="2">
    <source>
        <dbReference type="ARBA" id="ARBA00023235"/>
    </source>
</evidence>
<dbReference type="GO" id="GO:0005737">
    <property type="term" value="C:cytoplasm"/>
    <property type="evidence" value="ECO:0007669"/>
    <property type="project" value="TreeGrafter"/>
</dbReference>
<dbReference type="GO" id="GO:0000723">
    <property type="term" value="P:telomere maintenance"/>
    <property type="evidence" value="ECO:0007669"/>
    <property type="project" value="TreeGrafter"/>
</dbReference>
<dbReference type="PROSITE" id="PS51194">
    <property type="entry name" value="HELICASE_CTER"/>
    <property type="match status" value="1"/>
</dbReference>
<sequence length="284" mass="31057">FACIDEAHCLSEWSHNFRPCYLRLCKVRGGGGGGGGGGWEENPIPREPSEEGGQHSSFFSPPASSRQVLRDRLGVRCFLGLTATATLATARDVAHHLGIPAEEGIAVRSAAVPPNLRLSVSMDRDRDQALVSLLQGERFGCLDSIIIYCTRREETTRIAALIRTCLQGILLKEPSGTEEPGQDAAQRKKTKAKSGRRPLKWIADAYHAGLSAAERRRVQKAFMSGQLRLVVATVAFGMGLDKPDVRGVVHYNMPKNFESYVQEIGRAGRDGEPAHCHLFLDPEV</sequence>
<dbReference type="GO" id="GO:0009378">
    <property type="term" value="F:four-way junction helicase activity"/>
    <property type="evidence" value="ECO:0007669"/>
    <property type="project" value="TreeGrafter"/>
</dbReference>
<comment type="catalytic activity">
    <reaction evidence="3">
        <text>Couples ATP hydrolysis with the unwinding of duplex DNA by translocating in the 3'-5' direction.</text>
        <dbReference type="EC" id="5.6.2.4"/>
    </reaction>
</comment>
<keyword evidence="8" id="KW-0067">ATP-binding</keyword>
<dbReference type="GO" id="GO:0005694">
    <property type="term" value="C:chromosome"/>
    <property type="evidence" value="ECO:0007669"/>
    <property type="project" value="TreeGrafter"/>
</dbReference>
<keyword evidence="8" id="KW-0347">Helicase</keyword>
<comment type="caution">
    <text evidence="8">The sequence shown here is derived from an EMBL/GenBank/DDBJ whole genome shotgun (WGS) entry which is preliminary data.</text>
</comment>
<dbReference type="InterPro" id="IPR027417">
    <property type="entry name" value="P-loop_NTPase"/>
</dbReference>
<gene>
    <name evidence="8" type="primary">Recql4</name>
    <name evidence="8" type="ORF">AREINT_R07000</name>
</gene>
<keyword evidence="8" id="KW-0378">Hydrolase</keyword>
<evidence type="ECO:0000259" key="6">
    <source>
        <dbReference type="PROSITE" id="PS51192"/>
    </source>
</evidence>
<feature type="domain" description="Helicase ATP-binding" evidence="6">
    <location>
        <begin position="1"/>
        <end position="103"/>
    </location>
</feature>
<comment type="similarity">
    <text evidence="1">Belongs to the helicase family. RecQ subfamily.</text>
</comment>
<feature type="non-terminal residue" evidence="8">
    <location>
        <position position="284"/>
    </location>
</feature>
<dbReference type="FunFam" id="3.40.50.300:FF:001084">
    <property type="entry name" value="RecQ like helicase 4"/>
    <property type="match status" value="1"/>
</dbReference>
<dbReference type="AlphaFoldDB" id="A0A7L0HZ65"/>
<evidence type="ECO:0000256" key="1">
    <source>
        <dbReference type="ARBA" id="ARBA00005446"/>
    </source>
</evidence>
<keyword evidence="8" id="KW-0547">Nucleotide-binding</keyword>
<dbReference type="SMART" id="SM00490">
    <property type="entry name" value="HELICc"/>
    <property type="match status" value="1"/>
</dbReference>
<proteinExistence type="inferred from homology"/>
<evidence type="ECO:0000256" key="5">
    <source>
        <dbReference type="SAM" id="MobiDB-lite"/>
    </source>
</evidence>
<dbReference type="EC" id="5.6.2.4" evidence="4"/>
<feature type="region of interest" description="Disordered" evidence="5">
    <location>
        <begin position="32"/>
        <end position="64"/>
    </location>
</feature>
<dbReference type="GO" id="GO:0043138">
    <property type="term" value="F:3'-5' DNA helicase activity"/>
    <property type="evidence" value="ECO:0007669"/>
    <property type="project" value="UniProtKB-EC"/>
</dbReference>
<evidence type="ECO:0000256" key="3">
    <source>
        <dbReference type="ARBA" id="ARBA00034617"/>
    </source>
</evidence>
<feature type="non-terminal residue" evidence="8">
    <location>
        <position position="1"/>
    </location>
</feature>
<evidence type="ECO:0000259" key="7">
    <source>
        <dbReference type="PROSITE" id="PS51194"/>
    </source>
</evidence>
<dbReference type="EMBL" id="VXAK01019069">
    <property type="protein sequence ID" value="NXK25067.1"/>
    <property type="molecule type" value="Genomic_DNA"/>
</dbReference>
<feature type="region of interest" description="Disordered" evidence="5">
    <location>
        <begin position="175"/>
        <end position="196"/>
    </location>
</feature>